<keyword evidence="2" id="KW-1185">Reference proteome</keyword>
<evidence type="ECO:0000313" key="2">
    <source>
        <dbReference type="Proteomes" id="UP001614394"/>
    </source>
</evidence>
<proteinExistence type="predicted"/>
<dbReference type="EMBL" id="JBITYG010000002">
    <property type="protein sequence ID" value="MFI9100879.1"/>
    <property type="molecule type" value="Genomic_DNA"/>
</dbReference>
<evidence type="ECO:0008006" key="3">
    <source>
        <dbReference type="Google" id="ProtNLM"/>
    </source>
</evidence>
<dbReference type="SUPFAM" id="SSF75169">
    <property type="entry name" value="DsrEFH-like"/>
    <property type="match status" value="1"/>
</dbReference>
<reference evidence="1 2" key="1">
    <citation type="submission" date="2024-10" db="EMBL/GenBank/DDBJ databases">
        <title>The Natural Products Discovery Center: Release of the First 8490 Sequenced Strains for Exploring Actinobacteria Biosynthetic Diversity.</title>
        <authorList>
            <person name="Kalkreuter E."/>
            <person name="Kautsar S.A."/>
            <person name="Yang D."/>
            <person name="Bader C.D."/>
            <person name="Teijaro C.N."/>
            <person name="Fluegel L."/>
            <person name="Davis C.M."/>
            <person name="Simpson J.R."/>
            <person name="Lauterbach L."/>
            <person name="Steele A.D."/>
            <person name="Gui C."/>
            <person name="Meng S."/>
            <person name="Li G."/>
            <person name="Viehrig K."/>
            <person name="Ye F."/>
            <person name="Su P."/>
            <person name="Kiefer A.F."/>
            <person name="Nichols A."/>
            <person name="Cepeda A.J."/>
            <person name="Yan W."/>
            <person name="Fan B."/>
            <person name="Jiang Y."/>
            <person name="Adhikari A."/>
            <person name="Zheng C.-J."/>
            <person name="Schuster L."/>
            <person name="Cowan T.M."/>
            <person name="Smanski M.J."/>
            <person name="Chevrette M.G."/>
            <person name="De Carvalho L.P.S."/>
            <person name="Shen B."/>
        </authorList>
    </citation>
    <scope>NUCLEOTIDE SEQUENCE [LARGE SCALE GENOMIC DNA]</scope>
    <source>
        <strain evidence="1 2">NPDC053399</strain>
    </source>
</reference>
<dbReference type="Gene3D" id="3.40.1260.10">
    <property type="entry name" value="DsrEFH-like"/>
    <property type="match status" value="1"/>
</dbReference>
<gene>
    <name evidence="1" type="ORF">ACIGXA_10150</name>
</gene>
<dbReference type="RefSeq" id="WP_399646604.1">
    <property type="nucleotide sequence ID" value="NZ_JBITYG010000002.1"/>
</dbReference>
<name>A0ABW8C375_9ACTN</name>
<evidence type="ECO:0000313" key="1">
    <source>
        <dbReference type="EMBL" id="MFI9100879.1"/>
    </source>
</evidence>
<dbReference type="InterPro" id="IPR027396">
    <property type="entry name" value="DsrEFH-like"/>
</dbReference>
<dbReference type="Proteomes" id="UP001614394">
    <property type="component" value="Unassembled WGS sequence"/>
</dbReference>
<comment type="caution">
    <text evidence="1">The sequence shown here is derived from an EMBL/GenBank/DDBJ whole genome shotgun (WGS) entry which is preliminary data.</text>
</comment>
<sequence>MAVASGRAGAPAEFLLIETRAAATVDGAGFSQDALLQAQAGHNVLLLLIQDGVTLAMPGRSAEVEALIATGARVLADGFSLAQRGLERSALLPGTEVTELAAVADALLDPAVKVVWH</sequence>
<organism evidence="1 2">
    <name type="scientific">Streptomyces fildesensis</name>
    <dbReference type="NCBI Taxonomy" id="375757"/>
    <lineage>
        <taxon>Bacteria</taxon>
        <taxon>Bacillati</taxon>
        <taxon>Actinomycetota</taxon>
        <taxon>Actinomycetes</taxon>
        <taxon>Kitasatosporales</taxon>
        <taxon>Streptomycetaceae</taxon>
        <taxon>Streptomyces</taxon>
    </lineage>
</organism>
<accession>A0ABW8C375</accession>
<protein>
    <recommendedName>
        <fullName evidence="3">DsrE/DsrF-like family protein</fullName>
    </recommendedName>
</protein>